<dbReference type="PANTHER" id="PTHR10039">
    <property type="entry name" value="AMELOGENIN"/>
    <property type="match status" value="1"/>
</dbReference>
<dbReference type="EMBL" id="QGMG01000295">
    <property type="protein sequence ID" value="TVY54891.1"/>
    <property type="molecule type" value="Genomic_DNA"/>
</dbReference>
<evidence type="ECO:0000259" key="3">
    <source>
        <dbReference type="PROSITE" id="PS50837"/>
    </source>
</evidence>
<dbReference type="AlphaFoldDB" id="A0A7D8YR82"/>
<proteinExistence type="predicted"/>
<dbReference type="PANTHER" id="PTHR10039:SF5">
    <property type="entry name" value="NACHT DOMAIN-CONTAINING PROTEIN"/>
    <property type="match status" value="1"/>
</dbReference>
<dbReference type="Gene3D" id="3.40.50.300">
    <property type="entry name" value="P-loop containing nucleotide triphosphate hydrolases"/>
    <property type="match status" value="1"/>
</dbReference>
<reference evidence="4 5" key="1">
    <citation type="submission" date="2018-05" db="EMBL/GenBank/DDBJ databases">
        <title>Whole genome sequencing for identification of molecular markers to develop diagnostic detection tools for the regulated plant pathogen Lachnellula willkommii.</title>
        <authorList>
            <person name="Giroux E."/>
            <person name="Bilodeau G."/>
        </authorList>
    </citation>
    <scope>NUCLEOTIDE SEQUENCE [LARGE SCALE GENOMIC DNA]</scope>
    <source>
        <strain evidence="4 5">CBS 625.97</strain>
    </source>
</reference>
<feature type="domain" description="NACHT" evidence="3">
    <location>
        <begin position="268"/>
        <end position="424"/>
    </location>
</feature>
<dbReference type="InterPro" id="IPR027417">
    <property type="entry name" value="P-loop_NTPase"/>
</dbReference>
<dbReference type="Proteomes" id="UP000481288">
    <property type="component" value="Unassembled WGS sequence"/>
</dbReference>
<dbReference type="InterPro" id="IPR056884">
    <property type="entry name" value="NPHP3-like_N"/>
</dbReference>
<feature type="coiled-coil region" evidence="2">
    <location>
        <begin position="203"/>
        <end position="230"/>
    </location>
</feature>
<name>A0A7D8YR82_9HELO</name>
<keyword evidence="2" id="KW-0175">Coiled coil</keyword>
<sequence>MVDPLTCLGIACNVMQVISFSHEIYSVVKRIKEDGSVDEELRQHADHISESSQGLENYLDRVANQQLPRNQTNFKDVASKCLKTSKKIQAKLDQIDNTRGGSVSRALKLSWTKSSLARLEKDMQHYQDAMQSQILVHLCDRNEAANLVQEDKFKSLDHVLQKFIQAYSQGQTELKDLILREAQTTQSLIITEHKDTRAYAKTAQEDLELRRNLEKKREQLLNSLKDDSMNARKNQIERADGGTFSSVFDAETEIPWQNFTDWLRSDDQLYWISGKAGSGKSTLLNFLFEDQRTKEQLNKWRFGCAIYSHFIWSLGTPSQRSIRGLLRSLSYQILTENETIILDRLLQENARLLTFTTSDDWSRKDLEMVLVKSLSLHERGVCIFIDGLDEIDQKEGPFDLLELVKQISTSPSTKGVKLCVSSRPEPTFIQGLGRFPKLRLQDLTHQDMQAYISNFLQANPFDFEGIDEEEFVDRVTHKAEGVFLWVSLVLKSLQRGIANGDDPKELMQRLETLPSELGKLFEEMLKRIGDDQPLYRKEAALYFNISEDLYDPTLNSRNLFIFAAAVDPSLRDKLLAQKLRPSLEFIKDNLLAVNRRLISRCAGLLETVTFSDEEEKDIEKILSRQTPRPWGGLYVALIHRSAEEFLLNHGGMNLDPDETTPSERKFRISKAIALEDLYPDAKHEEGYNDALIYASNESIDLSDEQRSEIFNLTKNIYQRNRWPSIYEGAASTAFDNSLEPLRKGNSQNQKALQNYLLLCVNPGLFDIQSRMTVNWTTRLGELRSDSRRVINLTTRLIEMGADLNAIFPIWIATEKDAPLIGLPTPKLKQYLESLGPTQDLNRWEVAEMEKSLGFYLCFTASSGVEYKFLDYEHITMRGVMGNRVFVPRRVHRPYPRNTVLVEASIVHFIQSFIEGCTNDPVERLAMMSRLGLDARKAHDRILLYWHGKTVYAVSDEQSQSLRNIGDSYSGVPASEALDQACGNLVQTMKGQEVGDVRQWLVARGYPVIEEKEVEGISKTASLDEMAEIYWRLNEKFGVKAQTKRV</sequence>
<dbReference type="SUPFAM" id="SSF52540">
    <property type="entry name" value="P-loop containing nucleoside triphosphate hydrolases"/>
    <property type="match status" value="1"/>
</dbReference>
<evidence type="ECO:0000313" key="5">
    <source>
        <dbReference type="Proteomes" id="UP000481288"/>
    </source>
</evidence>
<dbReference type="PROSITE" id="PS50837">
    <property type="entry name" value="NACHT"/>
    <property type="match status" value="1"/>
</dbReference>
<accession>A0A7D8YR82</accession>
<dbReference type="OrthoDB" id="443402at2759"/>
<dbReference type="Pfam" id="PF24883">
    <property type="entry name" value="NPHP3_N"/>
    <property type="match status" value="1"/>
</dbReference>
<comment type="caution">
    <text evidence="4">The sequence shown here is derived from an EMBL/GenBank/DDBJ whole genome shotgun (WGS) entry which is preliminary data.</text>
</comment>
<evidence type="ECO:0000256" key="1">
    <source>
        <dbReference type="ARBA" id="ARBA00022737"/>
    </source>
</evidence>
<keyword evidence="1" id="KW-0677">Repeat</keyword>
<dbReference type="InterPro" id="IPR007111">
    <property type="entry name" value="NACHT_NTPase"/>
</dbReference>
<organism evidence="4 5">
    <name type="scientific">Lachnellula cervina</name>
    <dbReference type="NCBI Taxonomy" id="1316786"/>
    <lineage>
        <taxon>Eukaryota</taxon>
        <taxon>Fungi</taxon>
        <taxon>Dikarya</taxon>
        <taxon>Ascomycota</taxon>
        <taxon>Pezizomycotina</taxon>
        <taxon>Leotiomycetes</taxon>
        <taxon>Helotiales</taxon>
        <taxon>Lachnaceae</taxon>
        <taxon>Lachnellula</taxon>
    </lineage>
</organism>
<gene>
    <name evidence="4" type="primary">HET-E1_11</name>
    <name evidence="4" type="ORF">LCER1_G005019</name>
</gene>
<evidence type="ECO:0000313" key="4">
    <source>
        <dbReference type="EMBL" id="TVY54891.1"/>
    </source>
</evidence>
<keyword evidence="5" id="KW-1185">Reference proteome</keyword>
<evidence type="ECO:0000256" key="2">
    <source>
        <dbReference type="SAM" id="Coils"/>
    </source>
</evidence>
<protein>
    <submittedName>
        <fullName evidence="4">Vegetative incompatibility protein HET-E-1</fullName>
    </submittedName>
</protein>